<dbReference type="KEGG" id="lxl:KDY119_03309"/>
<dbReference type="Proteomes" id="UP000326702">
    <property type="component" value="Chromosome"/>
</dbReference>
<evidence type="ECO:0000313" key="1">
    <source>
        <dbReference type="EMBL" id="QFU99773.1"/>
    </source>
</evidence>
<name>A0A5P9QE65_9MICO</name>
<evidence type="ECO:0000313" key="2">
    <source>
        <dbReference type="Proteomes" id="UP000326702"/>
    </source>
</evidence>
<proteinExistence type="predicted"/>
<dbReference type="EMBL" id="CP045529">
    <property type="protein sequence ID" value="QFU99773.1"/>
    <property type="molecule type" value="Genomic_DNA"/>
</dbReference>
<accession>A0A5P9QE65</accession>
<dbReference type="AlphaFoldDB" id="A0A5P9QE65"/>
<gene>
    <name evidence="1" type="ORF">KDY119_03309</name>
</gene>
<keyword evidence="1" id="KW-0378">Hydrolase</keyword>
<protein>
    <submittedName>
        <fullName evidence="1">Alkaline phosphatase</fullName>
        <ecNumber evidence="1">3.1.3.1</ecNumber>
    </submittedName>
</protein>
<sequence length="625" mass="62033">MDTNTPRRRAGRRLAAGVGALALGVTGAVGLTGTAAVAAGSAGTSVSGVELDWSVNAESGGGAFFGGCNFLSAGAAGNAGSSRLWTEADGFYQTQDGDVTIEKPTADGGWAKPTWATKCQDKDGKAVTTAASSTSGNRVELKNGTGTVDTAAGTADITWDGSFTVVYYGGLTYWTVSDPELKVAADGTATLTGTASGWGADMNDTSKWSALDPKTITLANLEGVTVDADGFTVTPEYLGVSVDTGSGTAQSTSGATWGSFPQSFVDFQQLTGQSSYWYSSGGSTDARKVAAPLSVAWDVPAAPALDAKVTVSKTTLSASGETEVTVKGTGFDPSAATASRPPLAGKPAGVYVAFGKFAEDWKPSAGAASSTRPTADVKWAVSADDIDTVGGPSKGAIELSADGSFSATFTVSKDAADAAATAKGLTDGRYGIYTYPGGGAAQAGYETFTPLTFTGDGDVPVDVTVPETGGENPGGGEQPGDPGEFSWTVLGAGAVDLGTATAGTDVFTATGALRQVKVTDTRTEAPAWTLSGSVSDFRSSDGAASFGGKYLGWTPAVGANTVGAVAGTAVAPGSGDGLAASRTLASAAAGHPKGGVTIDAGLTLQIPLDTAAGDYTGTLTLTAVG</sequence>
<dbReference type="EC" id="3.1.3.1" evidence="1"/>
<keyword evidence="2" id="KW-1185">Reference proteome</keyword>
<organism evidence="1 2">
    <name type="scientific">Luteimicrobium xylanilyticum</name>
    <dbReference type="NCBI Taxonomy" id="1133546"/>
    <lineage>
        <taxon>Bacteria</taxon>
        <taxon>Bacillati</taxon>
        <taxon>Actinomycetota</taxon>
        <taxon>Actinomycetes</taxon>
        <taxon>Micrococcales</taxon>
        <taxon>Luteimicrobium</taxon>
    </lineage>
</organism>
<dbReference type="GO" id="GO:0004035">
    <property type="term" value="F:alkaline phosphatase activity"/>
    <property type="evidence" value="ECO:0007669"/>
    <property type="project" value="UniProtKB-EC"/>
</dbReference>
<reference evidence="1 2" key="1">
    <citation type="submission" date="2019-10" db="EMBL/GenBank/DDBJ databases">
        <title>Genome sequence of Luteimicrobium xylanilyticum HY-24.</title>
        <authorList>
            <person name="Kim D.Y."/>
            <person name="Park H.-Y."/>
        </authorList>
    </citation>
    <scope>NUCLEOTIDE SEQUENCE [LARGE SCALE GENOMIC DNA]</scope>
    <source>
        <strain evidence="1 2">HY-24</strain>
    </source>
</reference>